<evidence type="ECO:0000313" key="2">
    <source>
        <dbReference type="Proteomes" id="UP001055185"/>
    </source>
</evidence>
<sequence>MTIQQKAALRDQEKLIRESLERIAHCKQLGIRQQTIDKMISLVVRAKADYDDMKRRFEANDK</sequence>
<reference evidence="1" key="1">
    <citation type="journal article" date="2022" name="Int. J. Syst. Evol. Microbiol.">
        <title>Genome-based, phenotypic and chemotaxonomic classification of Faecalibacterium strains: proposal of three novel species Faecalibacterium duncaniae sp. nov., Faecalibacterium hattorii sp. nov. and Faecalibacterium gallinarum sp. nov. .</title>
        <authorList>
            <person name="Sakamoto M."/>
            <person name="Sakurai N."/>
            <person name="Tanno H."/>
            <person name="Iino T."/>
            <person name="Ohkuma M."/>
            <person name="Endo A."/>
        </authorList>
    </citation>
    <scope>NUCLEOTIDE SEQUENCE</scope>
    <source>
        <strain evidence="1">JCM 17207</strain>
    </source>
</reference>
<keyword evidence="2" id="KW-1185">Reference proteome</keyword>
<accession>A0AA37IZU6</accession>
<dbReference type="EMBL" id="BQKV01000081">
    <property type="protein sequence ID" value="GJN65332.1"/>
    <property type="molecule type" value="Genomic_DNA"/>
</dbReference>
<dbReference type="AlphaFoldDB" id="A0AA37IZU6"/>
<gene>
    <name evidence="1" type="ORF">JCM17207_19570</name>
</gene>
<comment type="caution">
    <text evidence="1">The sequence shown here is derived from an EMBL/GenBank/DDBJ whole genome shotgun (WGS) entry which is preliminary data.</text>
</comment>
<dbReference type="RefSeq" id="WP_238317569.1">
    <property type="nucleotide sequence ID" value="NZ_BQKV01000081.1"/>
</dbReference>
<organism evidence="1 2">
    <name type="scientific">Faecalibacterium gallinarum</name>
    <dbReference type="NCBI Taxonomy" id="2903556"/>
    <lineage>
        <taxon>Bacteria</taxon>
        <taxon>Bacillati</taxon>
        <taxon>Bacillota</taxon>
        <taxon>Clostridia</taxon>
        <taxon>Eubacteriales</taxon>
        <taxon>Oscillospiraceae</taxon>
        <taxon>Faecalibacterium</taxon>
    </lineage>
</organism>
<evidence type="ECO:0000313" key="1">
    <source>
        <dbReference type="EMBL" id="GJN65332.1"/>
    </source>
</evidence>
<dbReference type="Proteomes" id="UP001055185">
    <property type="component" value="Unassembled WGS sequence"/>
</dbReference>
<protein>
    <submittedName>
        <fullName evidence="1">Uncharacterized protein</fullName>
    </submittedName>
</protein>
<name>A0AA37IZU6_9FIRM</name>
<proteinExistence type="predicted"/>